<reference evidence="3 4" key="1">
    <citation type="journal article" date="2019" name="Nat. Med.">
        <title>A library of human gut bacterial isolates paired with longitudinal multiomics data enables mechanistic microbiome research.</title>
        <authorList>
            <person name="Poyet M."/>
            <person name="Groussin M."/>
            <person name="Gibbons S.M."/>
            <person name="Avila-Pacheco J."/>
            <person name="Jiang X."/>
            <person name="Kearney S.M."/>
            <person name="Perrotta A.R."/>
            <person name="Berdy B."/>
            <person name="Zhao S."/>
            <person name="Lieberman T.D."/>
            <person name="Swanson P.K."/>
            <person name="Smith M."/>
            <person name="Roesemann S."/>
            <person name="Alexander J.E."/>
            <person name="Rich S.A."/>
            <person name="Livny J."/>
            <person name="Vlamakis H."/>
            <person name="Clish C."/>
            <person name="Bullock K."/>
            <person name="Deik A."/>
            <person name="Scott J."/>
            <person name="Pierce K.A."/>
            <person name="Xavier R.J."/>
            <person name="Alm E.J."/>
        </authorList>
    </citation>
    <scope>NUCLEOTIDE SEQUENCE [LARGE SCALE GENOMIC DNA]</scope>
    <source>
        <strain evidence="1 3">BIOML-A4</strain>
        <strain evidence="2 4">BIOML-A5</strain>
    </source>
</reference>
<evidence type="ECO:0000313" key="1">
    <source>
        <dbReference type="EMBL" id="MSA87756.1"/>
    </source>
</evidence>
<evidence type="ECO:0008006" key="5">
    <source>
        <dbReference type="Google" id="ProtNLM"/>
    </source>
</evidence>
<dbReference type="AlphaFoldDB" id="A0A6N7S353"/>
<dbReference type="PANTHER" id="PTHR33408">
    <property type="entry name" value="TRANSPOSASE"/>
    <property type="match status" value="1"/>
</dbReference>
<dbReference type="Proteomes" id="UP000433575">
    <property type="component" value="Unassembled WGS sequence"/>
</dbReference>
<name>A0A6N7S353_9FIRM</name>
<sequence>MAFQGFEQKYLKKSISKIFAEISEHLSGLMKINTEVQYIDGTKLEANAYKNSFVYKTRVLHAQERLWQRITESIILLNQEYGYNYRYQQKYSSQEIGYIVQYLMEVMVREEIVLQYGKGKRKHEFQRAYDMFLGYALKLKEYEENVFICGERNSYSKTDWDATMMNTKYDYYNQTGVSKPCYNLQIGVSGGIVMNAGLYQTPGDTKTFIPFMEQFYQVHGYYPKWPITDAGYGS</sequence>
<dbReference type="OrthoDB" id="9789070at2"/>
<evidence type="ECO:0000313" key="4">
    <source>
        <dbReference type="Proteomes" id="UP000480929"/>
    </source>
</evidence>
<comment type="caution">
    <text evidence="1">The sequence shown here is derived from an EMBL/GenBank/DDBJ whole genome shotgun (WGS) entry which is preliminary data.</text>
</comment>
<organism evidence="1 3">
    <name type="scientific">Holdemania massiliensis</name>
    <dbReference type="NCBI Taxonomy" id="1468449"/>
    <lineage>
        <taxon>Bacteria</taxon>
        <taxon>Bacillati</taxon>
        <taxon>Bacillota</taxon>
        <taxon>Erysipelotrichia</taxon>
        <taxon>Erysipelotrichales</taxon>
        <taxon>Erysipelotrichaceae</taxon>
        <taxon>Holdemania</taxon>
    </lineage>
</organism>
<protein>
    <recommendedName>
        <fullName evidence="5">Transposase</fullName>
    </recommendedName>
</protein>
<dbReference type="RefSeq" id="WP_154237468.1">
    <property type="nucleotide sequence ID" value="NZ_CALJPI010000272.1"/>
</dbReference>
<accession>A0A6N7S353</accession>
<dbReference type="EMBL" id="WKPI01000001">
    <property type="protein sequence ID" value="MSC31551.1"/>
    <property type="molecule type" value="Genomic_DNA"/>
</dbReference>
<proteinExistence type="predicted"/>
<dbReference type="EMBL" id="WKPJ01000001">
    <property type="protein sequence ID" value="MSA87756.1"/>
    <property type="molecule type" value="Genomic_DNA"/>
</dbReference>
<dbReference type="PANTHER" id="PTHR33408:SF2">
    <property type="entry name" value="TRANSPOSASE DDE DOMAIN-CONTAINING PROTEIN"/>
    <property type="match status" value="1"/>
</dbReference>
<dbReference type="Proteomes" id="UP000480929">
    <property type="component" value="Unassembled WGS sequence"/>
</dbReference>
<evidence type="ECO:0000313" key="3">
    <source>
        <dbReference type="Proteomes" id="UP000433575"/>
    </source>
</evidence>
<keyword evidence="4" id="KW-1185">Reference proteome</keyword>
<gene>
    <name evidence="2" type="ORF">GKD88_00215</name>
    <name evidence="1" type="ORF">GKE08_00210</name>
</gene>
<evidence type="ECO:0000313" key="2">
    <source>
        <dbReference type="EMBL" id="MSC31551.1"/>
    </source>
</evidence>